<evidence type="ECO:0000313" key="1">
    <source>
        <dbReference type="EMBL" id="CAB4139285.1"/>
    </source>
</evidence>
<organism evidence="1">
    <name type="scientific">uncultured Caudovirales phage</name>
    <dbReference type="NCBI Taxonomy" id="2100421"/>
    <lineage>
        <taxon>Viruses</taxon>
        <taxon>Duplodnaviria</taxon>
        <taxon>Heunggongvirae</taxon>
        <taxon>Uroviricota</taxon>
        <taxon>Caudoviricetes</taxon>
        <taxon>Peduoviridae</taxon>
        <taxon>Maltschvirus</taxon>
        <taxon>Maltschvirus maltsch</taxon>
    </lineage>
</organism>
<reference evidence="1" key="1">
    <citation type="submission" date="2020-04" db="EMBL/GenBank/DDBJ databases">
        <authorList>
            <person name="Chiriac C."/>
            <person name="Salcher M."/>
            <person name="Ghai R."/>
            <person name="Kavagutti S V."/>
        </authorList>
    </citation>
    <scope>NUCLEOTIDE SEQUENCE</scope>
</reference>
<proteinExistence type="predicted"/>
<name>A0A6J5LXP0_9CAUD</name>
<protein>
    <submittedName>
        <fullName evidence="1">Uncharacterized protein</fullName>
    </submittedName>
</protein>
<accession>A0A6J5LXP0</accession>
<gene>
    <name evidence="1" type="ORF">UFOVP338_28</name>
</gene>
<dbReference type="EMBL" id="LR796351">
    <property type="protein sequence ID" value="CAB4139285.1"/>
    <property type="molecule type" value="Genomic_DNA"/>
</dbReference>
<sequence>MVKPLNKQYGTTHMMLFERIKSHLNEYKTIDEIMPIAEVSRPFLMQRLRLLEDKNLLVSAIVGTAYKKGSTKAYKLK</sequence>